<dbReference type="Gene3D" id="3.40.50.620">
    <property type="entry name" value="HUPs"/>
    <property type="match status" value="1"/>
</dbReference>
<gene>
    <name evidence="3" type="ORF">FK85_18345</name>
</gene>
<accession>A0A081EXW2</accession>
<dbReference type="PANTHER" id="PTHR46268">
    <property type="entry name" value="STRESS RESPONSE PROTEIN NHAX"/>
    <property type="match status" value="1"/>
</dbReference>
<evidence type="ECO:0000313" key="3">
    <source>
        <dbReference type="EMBL" id="KDS92250.1"/>
    </source>
</evidence>
<dbReference type="AlphaFoldDB" id="A0A081EXW2"/>
<dbReference type="PANTHER" id="PTHR46268:SF6">
    <property type="entry name" value="UNIVERSAL STRESS PROTEIN UP12"/>
    <property type="match status" value="1"/>
</dbReference>
<evidence type="ECO:0000259" key="2">
    <source>
        <dbReference type="Pfam" id="PF00582"/>
    </source>
</evidence>
<dbReference type="Proteomes" id="UP000053331">
    <property type="component" value="Unassembled WGS sequence"/>
</dbReference>
<dbReference type="SUPFAM" id="SSF52402">
    <property type="entry name" value="Adenine nucleotide alpha hydrolases-like"/>
    <property type="match status" value="1"/>
</dbReference>
<proteinExistence type="inferred from homology"/>
<reference evidence="3 4" key="1">
    <citation type="journal article" date="2015" name="Genome Announc.">
        <title>Draft genome sequence of a Halorubrum H3 strain isolated from the burlinskoye salt lake (Altai Krai, Russia).</title>
        <authorList>
            <person name="Rozanov A.S."/>
            <person name="Bryanskaya A.V."/>
            <person name="Malup T.K."/>
            <person name="Kotenko A.V."/>
            <person name="Peltek S.E."/>
        </authorList>
    </citation>
    <scope>NUCLEOTIDE SEQUENCE [LARGE SCALE GENOMIC DNA]</scope>
    <source>
        <strain evidence="3 4">H3</strain>
    </source>
</reference>
<organism evidence="3 4">
    <name type="scientific">Halorubrum saccharovorum</name>
    <dbReference type="NCBI Taxonomy" id="2248"/>
    <lineage>
        <taxon>Archaea</taxon>
        <taxon>Methanobacteriati</taxon>
        <taxon>Methanobacteriota</taxon>
        <taxon>Stenosarchaea group</taxon>
        <taxon>Halobacteria</taxon>
        <taxon>Halobacteriales</taxon>
        <taxon>Haloferacaceae</taxon>
        <taxon>Halorubrum</taxon>
    </lineage>
</organism>
<evidence type="ECO:0000313" key="4">
    <source>
        <dbReference type="Proteomes" id="UP000053331"/>
    </source>
</evidence>
<evidence type="ECO:0000256" key="1">
    <source>
        <dbReference type="ARBA" id="ARBA00008791"/>
    </source>
</evidence>
<dbReference type="InterPro" id="IPR014729">
    <property type="entry name" value="Rossmann-like_a/b/a_fold"/>
</dbReference>
<dbReference type="RefSeq" id="WP_050022984.1">
    <property type="nucleotide sequence ID" value="NZ_JNFH02000002.1"/>
</dbReference>
<dbReference type="EMBL" id="JNFH02000002">
    <property type="protein sequence ID" value="KDS92250.1"/>
    <property type="molecule type" value="Genomic_DNA"/>
</dbReference>
<dbReference type="InterPro" id="IPR006016">
    <property type="entry name" value="UspA"/>
</dbReference>
<feature type="domain" description="UspA" evidence="2">
    <location>
        <begin position="3"/>
        <end position="126"/>
    </location>
</feature>
<protein>
    <submittedName>
        <fullName evidence="3">Universal stress protein UspA</fullName>
    </submittedName>
</protein>
<sequence length="136" mass="14634">MNQLLLAIDESIERATAQVETTLDLFDGDDVTAYLLHDFVDNPEGASVSQVDAVTRAQSLLEAEGVTVEFRERSGEPARSIVETADDLNVDAVCVAGRKRSPTGKVLFGSVTQSVILQTDRPVIVCSPSDAPERSE</sequence>
<name>A0A081EXW2_9EURY</name>
<keyword evidence="4" id="KW-1185">Reference proteome</keyword>
<dbReference type="OrthoDB" id="281037at2157"/>
<comment type="caution">
    <text evidence="3">The sequence shown here is derived from an EMBL/GenBank/DDBJ whole genome shotgun (WGS) entry which is preliminary data.</text>
</comment>
<dbReference type="Pfam" id="PF00582">
    <property type="entry name" value="Usp"/>
    <property type="match status" value="1"/>
</dbReference>
<comment type="similarity">
    <text evidence="1">Belongs to the universal stress protein A family.</text>
</comment>
<dbReference type="CDD" id="cd00293">
    <property type="entry name" value="USP-like"/>
    <property type="match status" value="1"/>
</dbReference>